<dbReference type="InterPro" id="IPR008990">
    <property type="entry name" value="Elect_transpt_acc-like_dom_sf"/>
</dbReference>
<sequence>METAVRDLLANKVVSVPVAAKAEIALIAAPEAVADGRSNTILPLTPWETRCRALIGLLDRYRIVTTEELTERVATARFGKLGPYERCISGVSDVLLAKGILHPSDLALSMADVEMRAVAIPAGSDKTEDANAAGQACKLDD</sequence>
<proteinExistence type="predicted"/>
<dbReference type="InterPro" id="IPR042262">
    <property type="entry name" value="CN_hydtase_beta_C"/>
</dbReference>
<keyword evidence="2" id="KW-1185">Reference proteome</keyword>
<dbReference type="RefSeq" id="WP_180941142.1">
    <property type="nucleotide sequence ID" value="NZ_CP041238.1"/>
</dbReference>
<dbReference type="SUPFAM" id="SSF50090">
    <property type="entry name" value="Electron transport accessory proteins"/>
    <property type="match status" value="1"/>
</dbReference>
<evidence type="ECO:0000313" key="2">
    <source>
        <dbReference type="Proteomes" id="UP000510721"/>
    </source>
</evidence>
<accession>A0A859QCX9</accession>
<dbReference type="Proteomes" id="UP000510721">
    <property type="component" value="Chromosome"/>
</dbReference>
<evidence type="ECO:0000313" key="1">
    <source>
        <dbReference type="EMBL" id="QLL61592.1"/>
    </source>
</evidence>
<dbReference type="KEGG" id="emx:FKV68_09105"/>
<protein>
    <submittedName>
        <fullName evidence="1">Uncharacterized protein</fullName>
    </submittedName>
</protein>
<dbReference type="EMBL" id="CP041238">
    <property type="protein sequence ID" value="QLL61592.1"/>
    <property type="molecule type" value="Genomic_DNA"/>
</dbReference>
<organism evidence="1 2">
    <name type="scientific">Sinorhizobium mexicanum</name>
    <dbReference type="NCBI Taxonomy" id="375549"/>
    <lineage>
        <taxon>Bacteria</taxon>
        <taxon>Pseudomonadati</taxon>
        <taxon>Pseudomonadota</taxon>
        <taxon>Alphaproteobacteria</taxon>
        <taxon>Hyphomicrobiales</taxon>
        <taxon>Rhizobiaceae</taxon>
        <taxon>Sinorhizobium/Ensifer group</taxon>
        <taxon>Sinorhizobium</taxon>
    </lineage>
</organism>
<dbReference type="Gene3D" id="1.10.472.20">
    <property type="entry name" value="Nitrile hydratase, beta subunit"/>
    <property type="match status" value="1"/>
</dbReference>
<dbReference type="AlphaFoldDB" id="A0A859QCX9"/>
<gene>
    <name evidence="1" type="ORF">FKV68_09105</name>
</gene>
<reference evidence="1 2" key="1">
    <citation type="submission" date="2019-06" db="EMBL/GenBank/DDBJ databases">
        <title>Complete genome sequence of Ensifer mexicanus ITTG R7 isolated from nodules of Acacia angustissima (Mill.) Kuntze.</title>
        <authorList>
            <person name="Rincon-Rosales R."/>
            <person name="Rogel M.A."/>
            <person name="Guerrero G."/>
            <person name="Rincon-Molina C.I."/>
            <person name="Lopez-Lopez A."/>
            <person name="Martinez-Romero E."/>
        </authorList>
    </citation>
    <scope>NUCLEOTIDE SEQUENCE [LARGE SCALE GENOMIC DNA]</scope>
    <source>
        <strain evidence="1 2">ITTG R7</strain>
    </source>
</reference>
<name>A0A859QCX9_9HYPH</name>